<evidence type="ECO:0000313" key="1">
    <source>
        <dbReference type="EMBL" id="CAF4220742.1"/>
    </source>
</evidence>
<comment type="caution">
    <text evidence="1">The sequence shown here is derived from an EMBL/GenBank/DDBJ whole genome shotgun (WGS) entry which is preliminary data.</text>
</comment>
<dbReference type="EMBL" id="CAJOBB010009069">
    <property type="protein sequence ID" value="CAF4220742.1"/>
    <property type="molecule type" value="Genomic_DNA"/>
</dbReference>
<dbReference type="Proteomes" id="UP000663868">
    <property type="component" value="Unassembled WGS sequence"/>
</dbReference>
<gene>
    <name evidence="1" type="ORF">KXQ929_LOCUS41182</name>
</gene>
<organism evidence="1 2">
    <name type="scientific">Adineta steineri</name>
    <dbReference type="NCBI Taxonomy" id="433720"/>
    <lineage>
        <taxon>Eukaryota</taxon>
        <taxon>Metazoa</taxon>
        <taxon>Spiralia</taxon>
        <taxon>Gnathifera</taxon>
        <taxon>Rotifera</taxon>
        <taxon>Eurotatoria</taxon>
        <taxon>Bdelloidea</taxon>
        <taxon>Adinetida</taxon>
        <taxon>Adinetidae</taxon>
        <taxon>Adineta</taxon>
    </lineage>
</organism>
<proteinExistence type="predicted"/>
<evidence type="ECO:0000313" key="2">
    <source>
        <dbReference type="Proteomes" id="UP000663868"/>
    </source>
</evidence>
<accession>A0A820CAW7</accession>
<sequence length="243" mass="27448">MPHKTFVSNTIKIRPVCKSIFVNQSWIEALYLSNASQYGVWDFRTTASSQFALLSHFCSIAQDTVFHVENDVGHNDFITTYLLTNTQIQFEVNSTTESFKNSTSARIIMFLNYLRTTVRENYLVSALNTNFIIDISTDFNTWFDTKVFSVRCNFTSGDISSANRDNSASAATLNPLLNDSMTSERLRVFESMPNSTIVSGFFAACTPLEALLQSTLDCLYEIKCVQLLSDYFPALNHVCVTLF</sequence>
<protein>
    <submittedName>
        <fullName evidence="1">Uncharacterized protein</fullName>
    </submittedName>
</protein>
<reference evidence="1" key="1">
    <citation type="submission" date="2021-02" db="EMBL/GenBank/DDBJ databases">
        <authorList>
            <person name="Nowell W R."/>
        </authorList>
    </citation>
    <scope>NUCLEOTIDE SEQUENCE</scope>
</reference>
<name>A0A820CAW7_9BILA</name>
<dbReference type="AlphaFoldDB" id="A0A820CAW7"/>